<reference evidence="1" key="1">
    <citation type="submission" date="2018-02" db="EMBL/GenBank/DDBJ databases">
        <title>The genomes of Aspergillus section Nigri reveals drivers in fungal speciation.</title>
        <authorList>
            <consortium name="DOE Joint Genome Institute"/>
            <person name="Vesth T.C."/>
            <person name="Nybo J."/>
            <person name="Theobald S."/>
            <person name="Brandl J."/>
            <person name="Frisvad J.C."/>
            <person name="Nielsen K.F."/>
            <person name="Lyhne E.K."/>
            <person name="Kogle M.E."/>
            <person name="Kuo A."/>
            <person name="Riley R."/>
            <person name="Clum A."/>
            <person name="Nolan M."/>
            <person name="Lipzen A."/>
            <person name="Salamov A."/>
            <person name="Henrissat B."/>
            <person name="Wiebenga A."/>
            <person name="De vries R.P."/>
            <person name="Grigoriev I.V."/>
            <person name="Mortensen U.H."/>
            <person name="Andersen M.R."/>
            <person name="Baker S.E."/>
        </authorList>
    </citation>
    <scope>NUCLEOTIDE SEQUENCE</scope>
    <source>
        <strain evidence="1">CBS 621.78</strain>
    </source>
</reference>
<dbReference type="EMBL" id="KZ825314">
    <property type="protein sequence ID" value="RAH50236.1"/>
    <property type="molecule type" value="Genomic_DNA"/>
</dbReference>
<dbReference type="Proteomes" id="UP000249057">
    <property type="component" value="Unassembled WGS sequence"/>
</dbReference>
<gene>
    <name evidence="1" type="ORF">BO95DRAFT_195067</name>
</gene>
<proteinExistence type="predicted"/>
<name>A0ACD1GMD6_9EURO</name>
<protein>
    <submittedName>
        <fullName evidence="1">Uncharacterized protein</fullName>
    </submittedName>
</protein>
<evidence type="ECO:0000313" key="1">
    <source>
        <dbReference type="EMBL" id="RAH50236.1"/>
    </source>
</evidence>
<evidence type="ECO:0000313" key="2">
    <source>
        <dbReference type="Proteomes" id="UP000249057"/>
    </source>
</evidence>
<sequence length="171" mass="19097">MLARTPLRDPALYHRSKGADDLSSNPGSSYLGVNNVDSRRGGSAAPMRPGYSRRSPITPKTPSVEPTEQVNERWNAPSKSIVIHRMPAHTRDVAHKEQLIRGRVDEVKTHGIVLDQSRPGLKSDHAFSVTHQNLGGGRNQWKEYTLKSTRIVKDNYRPTRSIGLLILSHHP</sequence>
<organism evidence="1 2">
    <name type="scientific">Aspergillus brunneoviolaceus CBS 621.78</name>
    <dbReference type="NCBI Taxonomy" id="1450534"/>
    <lineage>
        <taxon>Eukaryota</taxon>
        <taxon>Fungi</taxon>
        <taxon>Dikarya</taxon>
        <taxon>Ascomycota</taxon>
        <taxon>Pezizomycotina</taxon>
        <taxon>Eurotiomycetes</taxon>
        <taxon>Eurotiomycetidae</taxon>
        <taxon>Eurotiales</taxon>
        <taxon>Aspergillaceae</taxon>
        <taxon>Aspergillus</taxon>
        <taxon>Aspergillus subgen. Circumdati</taxon>
    </lineage>
</organism>
<keyword evidence="2" id="KW-1185">Reference proteome</keyword>
<accession>A0ACD1GMD6</accession>